<dbReference type="STRING" id="112903.SAMN04490178_12458"/>
<evidence type="ECO:0000313" key="2">
    <source>
        <dbReference type="Proteomes" id="UP000198847"/>
    </source>
</evidence>
<dbReference type="OrthoDB" id="1928775at2"/>
<accession>A0A1H8XIZ7</accession>
<gene>
    <name evidence="1" type="ORF">SAMN04490178_12458</name>
</gene>
<dbReference type="EMBL" id="FODY01000024">
    <property type="protein sequence ID" value="SEP39737.1"/>
    <property type="molecule type" value="Genomic_DNA"/>
</dbReference>
<evidence type="ECO:0000313" key="1">
    <source>
        <dbReference type="EMBL" id="SEP39737.1"/>
    </source>
</evidence>
<sequence>MFAECIEKGAVGMAVVNIPASKSLTLSSKIPLKNIKRNKIFIGGQGRYVYYSYLFFNIDMIPGNISLLTAKLVLFKTGKLQETRRFAIYPLLQEFCSLTTYLHSCPFEVCPTLRRTFNVSASDIVVETDITELFGRWLNNTLVNRGIAIIEEKFNFQVTGRTSFGSAYCKDKTLIPYIRVVYKEKEGSPYFPIPNIGYCATVIPCQS</sequence>
<protein>
    <submittedName>
        <fullName evidence="1">Uncharacterized protein</fullName>
    </submittedName>
</protein>
<proteinExistence type="predicted"/>
<dbReference type="Proteomes" id="UP000198847">
    <property type="component" value="Unassembled WGS sequence"/>
</dbReference>
<dbReference type="NCBIfam" id="NF033679">
    <property type="entry name" value="DNRLRE_dom"/>
    <property type="match status" value="1"/>
</dbReference>
<keyword evidence="2" id="KW-1185">Reference proteome</keyword>
<reference evidence="1 2" key="1">
    <citation type="submission" date="2016-10" db="EMBL/GenBank/DDBJ databases">
        <authorList>
            <person name="de Groot N.N."/>
        </authorList>
    </citation>
    <scope>NUCLEOTIDE SEQUENCE [LARGE SCALE GENOMIC DNA]</scope>
    <source>
        <strain evidence="1 2">DSM 13305</strain>
    </source>
</reference>
<dbReference type="AlphaFoldDB" id="A0A1H8XIZ7"/>
<organism evidence="1 2">
    <name type="scientific">Propionispora vibrioides</name>
    <dbReference type="NCBI Taxonomy" id="112903"/>
    <lineage>
        <taxon>Bacteria</taxon>
        <taxon>Bacillati</taxon>
        <taxon>Bacillota</taxon>
        <taxon>Negativicutes</taxon>
        <taxon>Selenomonadales</taxon>
        <taxon>Sporomusaceae</taxon>
        <taxon>Propionispora</taxon>
    </lineage>
</organism>
<name>A0A1H8XIZ7_9FIRM</name>